<reference evidence="1 2" key="1">
    <citation type="submission" date="2023-02" db="EMBL/GenBank/DDBJ databases">
        <title>Description and genomic characterization of Microbulbifer bruguierae sp. nov., isolated from the sediment of mangrove plant Bruguiera sexangula.</title>
        <authorList>
            <person name="Long M."/>
        </authorList>
    </citation>
    <scope>NUCLEOTIDE SEQUENCE [LARGE SCALE GENOMIC DNA]</scope>
    <source>
        <strain evidence="1 2">H12</strain>
    </source>
</reference>
<proteinExistence type="predicted"/>
<accession>A0ABY8NBX1</accession>
<sequence length="58" mass="6437">MALTNLKLPLALLVITVLLLLLKLFTAIIMLPDDPASFLIFRFSPSLENYLSGFPEGM</sequence>
<protein>
    <submittedName>
        <fullName evidence="1">Uncharacterized protein</fullName>
    </submittedName>
</protein>
<organism evidence="1 2">
    <name type="scientific">Microbulbifer bruguierae</name>
    <dbReference type="NCBI Taxonomy" id="3029061"/>
    <lineage>
        <taxon>Bacteria</taxon>
        <taxon>Pseudomonadati</taxon>
        <taxon>Pseudomonadota</taxon>
        <taxon>Gammaproteobacteria</taxon>
        <taxon>Cellvibrionales</taxon>
        <taxon>Microbulbiferaceae</taxon>
        <taxon>Microbulbifer</taxon>
    </lineage>
</organism>
<gene>
    <name evidence="1" type="ORF">PVT68_15655</name>
</gene>
<name>A0ABY8NBX1_9GAMM</name>
<dbReference type="Proteomes" id="UP001236500">
    <property type="component" value="Chromosome"/>
</dbReference>
<dbReference type="RefSeq" id="WP_280319614.1">
    <property type="nucleotide sequence ID" value="NZ_CP118605.1"/>
</dbReference>
<evidence type="ECO:0000313" key="2">
    <source>
        <dbReference type="Proteomes" id="UP001236500"/>
    </source>
</evidence>
<dbReference type="EMBL" id="CP118605">
    <property type="protein sequence ID" value="WGL16195.1"/>
    <property type="molecule type" value="Genomic_DNA"/>
</dbReference>
<keyword evidence="2" id="KW-1185">Reference proteome</keyword>
<evidence type="ECO:0000313" key="1">
    <source>
        <dbReference type="EMBL" id="WGL16195.1"/>
    </source>
</evidence>